<feature type="region of interest" description="Disordered" evidence="1">
    <location>
        <begin position="1"/>
        <end position="125"/>
    </location>
</feature>
<dbReference type="Proteomes" id="UP000324800">
    <property type="component" value="Unassembled WGS sequence"/>
</dbReference>
<name>A0A5J4WAE9_9EUKA</name>
<evidence type="ECO:0000256" key="1">
    <source>
        <dbReference type="SAM" id="MobiDB-lite"/>
    </source>
</evidence>
<comment type="caution">
    <text evidence="2">The sequence shown here is derived from an EMBL/GenBank/DDBJ whole genome shotgun (WGS) entry which is preliminary data.</text>
</comment>
<feature type="region of interest" description="Disordered" evidence="1">
    <location>
        <begin position="144"/>
        <end position="163"/>
    </location>
</feature>
<sequence>MAKQKKSNSAAQTPETKPGKGKTKNSKKSPKATTDPPAEPVVDIHPPPDIINEQQAPPEQIQPEQKDSGLKPQPSTPLLNHGRPPRSNEDDEDEEEEDDANEEEKDEEEDDDDEKGDGKIDHDTYNYECFKKLQKEERKLLPFEDDEDYIFSPSDEEDEEKLEQDYRREDMMYSKIGRALQRAIEGSVRTFMSKDQYGLDVITPLYNTLASTQASQLKAQDMLQSKGPYQNIIKAGQVA</sequence>
<accession>A0A5J4WAE9</accession>
<gene>
    <name evidence="2" type="ORF">EZS28_012836</name>
</gene>
<feature type="compositionally biased region" description="Acidic residues" evidence="1">
    <location>
        <begin position="89"/>
        <end position="115"/>
    </location>
</feature>
<feature type="compositionally biased region" description="Basic and acidic residues" evidence="1">
    <location>
        <begin position="116"/>
        <end position="125"/>
    </location>
</feature>
<dbReference type="EMBL" id="SNRW01002815">
    <property type="protein sequence ID" value="KAA6391636.1"/>
    <property type="molecule type" value="Genomic_DNA"/>
</dbReference>
<feature type="compositionally biased region" description="Acidic residues" evidence="1">
    <location>
        <begin position="144"/>
        <end position="162"/>
    </location>
</feature>
<feature type="compositionally biased region" description="Basic residues" evidence="1">
    <location>
        <begin position="19"/>
        <end position="30"/>
    </location>
</feature>
<evidence type="ECO:0000313" key="3">
    <source>
        <dbReference type="Proteomes" id="UP000324800"/>
    </source>
</evidence>
<evidence type="ECO:0000313" key="2">
    <source>
        <dbReference type="EMBL" id="KAA6391636.1"/>
    </source>
</evidence>
<proteinExistence type="predicted"/>
<feature type="compositionally biased region" description="Low complexity" evidence="1">
    <location>
        <begin position="40"/>
        <end position="63"/>
    </location>
</feature>
<organism evidence="2 3">
    <name type="scientific">Streblomastix strix</name>
    <dbReference type="NCBI Taxonomy" id="222440"/>
    <lineage>
        <taxon>Eukaryota</taxon>
        <taxon>Metamonada</taxon>
        <taxon>Preaxostyla</taxon>
        <taxon>Oxymonadida</taxon>
        <taxon>Streblomastigidae</taxon>
        <taxon>Streblomastix</taxon>
    </lineage>
</organism>
<reference evidence="2 3" key="1">
    <citation type="submission" date="2019-03" db="EMBL/GenBank/DDBJ databases">
        <title>Single cell metagenomics reveals metabolic interactions within the superorganism composed of flagellate Streblomastix strix and complex community of Bacteroidetes bacteria on its surface.</title>
        <authorList>
            <person name="Treitli S.C."/>
            <person name="Kolisko M."/>
            <person name="Husnik F."/>
            <person name="Keeling P."/>
            <person name="Hampl V."/>
        </authorList>
    </citation>
    <scope>NUCLEOTIDE SEQUENCE [LARGE SCALE GENOMIC DNA]</scope>
    <source>
        <strain evidence="2">ST1C</strain>
    </source>
</reference>
<dbReference type="AlphaFoldDB" id="A0A5J4WAE9"/>
<protein>
    <submittedName>
        <fullName evidence="2">Uncharacterized protein</fullName>
    </submittedName>
</protein>